<dbReference type="InterPro" id="IPR051922">
    <property type="entry name" value="Bact_Sporulation_Assoc"/>
</dbReference>
<feature type="domain" description="Sporulation stage II protein D amidase enhancer LytB N-terminal" evidence="1">
    <location>
        <begin position="54"/>
        <end position="159"/>
    </location>
</feature>
<sequence length="331" mass="35974">MRKNIFAGLMITLMFICIPMLAGLLLGGAGREEPQEGEGKVTAPETIKVWLEDEQEVRELDFEEYVACVVACEMPSDFDEESLKAQSVAARTYAMSKIVRSADSPQKAHPKTPVCDTTHCQVYKPEDELISIHEEGWDKEGLKKIKSAVKSTEGKMLYYNGQLVTQPLFFSSSGGQTENSEDVFVSAYPYLVSVESPYEDEATHTGEEKRFTLAEMKQALAGSFPDRPTGTVTSDNIKIISRTEGGRVAQMTAGSATFKGTEIRTALGLSSALFSISFECSGGENGTTIVFTSDGSGHGVGMSQYGADGMAKAGSDYIQILTHYYTGTQVY</sequence>
<name>A0A9D1I4E6_9FIRM</name>
<dbReference type="GO" id="GO:0030288">
    <property type="term" value="C:outer membrane-bounded periplasmic space"/>
    <property type="evidence" value="ECO:0007669"/>
    <property type="project" value="TreeGrafter"/>
</dbReference>
<dbReference type="PANTHER" id="PTHR30032">
    <property type="entry name" value="N-ACETYLMURAMOYL-L-ALANINE AMIDASE-RELATED"/>
    <property type="match status" value="1"/>
</dbReference>
<dbReference type="NCBIfam" id="TIGR02669">
    <property type="entry name" value="SpoIID_LytB"/>
    <property type="match status" value="1"/>
</dbReference>
<accession>A0A9D1I4E6</accession>
<dbReference type="AlphaFoldDB" id="A0A9D1I4E6"/>
<proteinExistence type="predicted"/>
<evidence type="ECO:0000313" key="2">
    <source>
        <dbReference type="EMBL" id="HIU27941.1"/>
    </source>
</evidence>
<comment type="caution">
    <text evidence="2">The sequence shown here is derived from an EMBL/GenBank/DDBJ whole genome shotgun (WGS) entry which is preliminary data.</text>
</comment>
<dbReference type="Proteomes" id="UP000824091">
    <property type="component" value="Unassembled WGS sequence"/>
</dbReference>
<dbReference type="EMBL" id="DVMO01000090">
    <property type="protein sequence ID" value="HIU27941.1"/>
    <property type="molecule type" value="Genomic_DNA"/>
</dbReference>
<dbReference type="InterPro" id="IPR013693">
    <property type="entry name" value="SpoIID/LytB_N"/>
</dbReference>
<dbReference type="InterPro" id="IPR014225">
    <property type="entry name" value="Spore_II_D_firmicutes"/>
</dbReference>
<organism evidence="2 3">
    <name type="scientific">Candidatus Fimisoma avicola</name>
    <dbReference type="NCBI Taxonomy" id="2840826"/>
    <lineage>
        <taxon>Bacteria</taxon>
        <taxon>Bacillati</taxon>
        <taxon>Bacillota</taxon>
        <taxon>Clostridia</taxon>
        <taxon>Eubacteriales</taxon>
        <taxon>Candidatus Fimisoma</taxon>
    </lineage>
</organism>
<gene>
    <name evidence="2" type="primary">spoIID</name>
    <name evidence="2" type="ORF">IAD16_06150</name>
</gene>
<reference evidence="2" key="1">
    <citation type="submission" date="2020-10" db="EMBL/GenBank/DDBJ databases">
        <authorList>
            <person name="Gilroy R."/>
        </authorList>
    </citation>
    <scope>NUCLEOTIDE SEQUENCE</scope>
    <source>
        <strain evidence="2">11300</strain>
    </source>
</reference>
<protein>
    <submittedName>
        <fullName evidence="2">Stage II sporulation protein D</fullName>
    </submittedName>
</protein>
<dbReference type="NCBIfam" id="TIGR02870">
    <property type="entry name" value="spore_II_D"/>
    <property type="match status" value="1"/>
</dbReference>
<dbReference type="GO" id="GO:0030435">
    <property type="term" value="P:sporulation resulting in formation of a cellular spore"/>
    <property type="evidence" value="ECO:0007669"/>
    <property type="project" value="InterPro"/>
</dbReference>
<reference evidence="2" key="2">
    <citation type="journal article" date="2021" name="PeerJ">
        <title>Extensive microbial diversity within the chicken gut microbiome revealed by metagenomics and culture.</title>
        <authorList>
            <person name="Gilroy R."/>
            <person name="Ravi A."/>
            <person name="Getino M."/>
            <person name="Pursley I."/>
            <person name="Horton D.L."/>
            <person name="Alikhan N.F."/>
            <person name="Baker D."/>
            <person name="Gharbi K."/>
            <person name="Hall N."/>
            <person name="Watson M."/>
            <person name="Adriaenssens E.M."/>
            <person name="Foster-Nyarko E."/>
            <person name="Jarju S."/>
            <person name="Secka A."/>
            <person name="Antonio M."/>
            <person name="Oren A."/>
            <person name="Chaudhuri R.R."/>
            <person name="La Ragione R."/>
            <person name="Hildebrand F."/>
            <person name="Pallen M.J."/>
        </authorList>
    </citation>
    <scope>NUCLEOTIDE SEQUENCE</scope>
    <source>
        <strain evidence="2">11300</strain>
    </source>
</reference>
<dbReference type="InterPro" id="IPR013486">
    <property type="entry name" value="SpoIID/LytB"/>
</dbReference>
<dbReference type="Pfam" id="PF08486">
    <property type="entry name" value="SpoIID"/>
    <property type="match status" value="1"/>
</dbReference>
<evidence type="ECO:0000313" key="3">
    <source>
        <dbReference type="Proteomes" id="UP000824091"/>
    </source>
</evidence>
<dbReference type="PANTHER" id="PTHR30032:SF4">
    <property type="entry name" value="AMIDASE ENHANCER"/>
    <property type="match status" value="1"/>
</dbReference>
<evidence type="ECO:0000259" key="1">
    <source>
        <dbReference type="Pfam" id="PF08486"/>
    </source>
</evidence>